<dbReference type="STRING" id="1469647.BC351_28475"/>
<dbReference type="NCBIfam" id="NF033788">
    <property type="entry name" value="HTH_metalloreg"/>
    <property type="match status" value="1"/>
</dbReference>
<dbReference type="OrthoDB" id="9794330at2"/>
<dbReference type="InterPro" id="IPR036388">
    <property type="entry name" value="WH-like_DNA-bd_sf"/>
</dbReference>
<dbReference type="PROSITE" id="PS50987">
    <property type="entry name" value="HTH_ARSR_2"/>
    <property type="match status" value="1"/>
</dbReference>
<keyword evidence="3" id="KW-0804">Transcription</keyword>
<dbReference type="InterPro" id="IPR051011">
    <property type="entry name" value="Metal_resp_trans_reg"/>
</dbReference>
<evidence type="ECO:0000256" key="2">
    <source>
        <dbReference type="ARBA" id="ARBA00023125"/>
    </source>
</evidence>
<dbReference type="GO" id="GO:0003700">
    <property type="term" value="F:DNA-binding transcription factor activity"/>
    <property type="evidence" value="ECO:0007669"/>
    <property type="project" value="InterPro"/>
</dbReference>
<reference evidence="6" key="1">
    <citation type="submission" date="2016-07" db="EMBL/GenBank/DDBJ databases">
        <authorList>
            <person name="Florea S."/>
            <person name="Webb J.S."/>
            <person name="Jaromczyk J."/>
            <person name="Schardl C.L."/>
        </authorList>
    </citation>
    <scope>NUCLEOTIDE SEQUENCE [LARGE SCALE GENOMIC DNA]</scope>
    <source>
        <strain evidence="6">CY1</strain>
    </source>
</reference>
<dbReference type="Gene3D" id="1.10.10.10">
    <property type="entry name" value="Winged helix-like DNA-binding domain superfamily/Winged helix DNA-binding domain"/>
    <property type="match status" value="1"/>
</dbReference>
<protein>
    <submittedName>
        <fullName evidence="5">Transcriptional regulator</fullName>
    </submittedName>
</protein>
<evidence type="ECO:0000313" key="5">
    <source>
        <dbReference type="EMBL" id="OPH56430.1"/>
    </source>
</evidence>
<dbReference type="Proteomes" id="UP000190626">
    <property type="component" value="Unassembled WGS sequence"/>
</dbReference>
<dbReference type="InterPro" id="IPR036390">
    <property type="entry name" value="WH_DNA-bd_sf"/>
</dbReference>
<dbReference type="PRINTS" id="PR00778">
    <property type="entry name" value="HTHARSR"/>
</dbReference>
<comment type="caution">
    <text evidence="5">The sequence shown here is derived from an EMBL/GenBank/DDBJ whole genome shotgun (WGS) entry which is preliminary data.</text>
</comment>
<dbReference type="EMBL" id="MBTG01000016">
    <property type="protein sequence ID" value="OPH56430.1"/>
    <property type="molecule type" value="Genomic_DNA"/>
</dbReference>
<dbReference type="InterPro" id="IPR001845">
    <property type="entry name" value="HTH_ArsR_DNA-bd_dom"/>
</dbReference>
<evidence type="ECO:0000259" key="4">
    <source>
        <dbReference type="PROSITE" id="PS50987"/>
    </source>
</evidence>
<dbReference type="PANTHER" id="PTHR43132">
    <property type="entry name" value="ARSENICAL RESISTANCE OPERON REPRESSOR ARSR-RELATED"/>
    <property type="match status" value="1"/>
</dbReference>
<accession>A0A1V4HI10</accession>
<dbReference type="InterPro" id="IPR011991">
    <property type="entry name" value="ArsR-like_HTH"/>
</dbReference>
<feature type="domain" description="HTH arsR-type" evidence="4">
    <location>
        <begin position="28"/>
        <end position="121"/>
    </location>
</feature>
<gene>
    <name evidence="5" type="ORF">BC351_28475</name>
</gene>
<dbReference type="RefSeq" id="WP_079414334.1">
    <property type="nucleotide sequence ID" value="NZ_MBTG01000016.1"/>
</dbReference>
<dbReference type="CDD" id="cd00090">
    <property type="entry name" value="HTH_ARSR"/>
    <property type="match status" value="1"/>
</dbReference>
<dbReference type="SMART" id="SM00418">
    <property type="entry name" value="HTH_ARSR"/>
    <property type="match status" value="1"/>
</dbReference>
<name>A0A1V4HI10_9BACL</name>
<keyword evidence="6" id="KW-1185">Reference proteome</keyword>
<keyword evidence="2" id="KW-0238">DNA-binding</keyword>
<evidence type="ECO:0000256" key="1">
    <source>
        <dbReference type="ARBA" id="ARBA00023015"/>
    </source>
</evidence>
<dbReference type="GO" id="GO:0003677">
    <property type="term" value="F:DNA binding"/>
    <property type="evidence" value="ECO:0007669"/>
    <property type="project" value="UniProtKB-KW"/>
</dbReference>
<keyword evidence="1" id="KW-0805">Transcription regulation</keyword>
<dbReference type="PANTHER" id="PTHR43132:SF6">
    <property type="entry name" value="HTH-TYPE TRANSCRIPTIONAL REPRESSOR CZRA"/>
    <property type="match status" value="1"/>
</dbReference>
<evidence type="ECO:0000256" key="3">
    <source>
        <dbReference type="ARBA" id="ARBA00023163"/>
    </source>
</evidence>
<proteinExistence type="predicted"/>
<organism evidence="5 6">
    <name type="scientific">Paenibacillus ferrarius</name>
    <dbReference type="NCBI Taxonomy" id="1469647"/>
    <lineage>
        <taxon>Bacteria</taxon>
        <taxon>Bacillati</taxon>
        <taxon>Bacillota</taxon>
        <taxon>Bacilli</taxon>
        <taxon>Bacillales</taxon>
        <taxon>Paenibacillaceae</taxon>
        <taxon>Paenibacillus</taxon>
    </lineage>
</organism>
<dbReference type="AlphaFoldDB" id="A0A1V4HI10"/>
<evidence type="ECO:0000313" key="6">
    <source>
        <dbReference type="Proteomes" id="UP000190626"/>
    </source>
</evidence>
<dbReference type="Pfam" id="PF01022">
    <property type="entry name" value="HTH_5"/>
    <property type="match status" value="1"/>
</dbReference>
<dbReference type="SUPFAM" id="SSF46785">
    <property type="entry name" value="Winged helix' DNA-binding domain"/>
    <property type="match status" value="1"/>
</dbReference>
<sequence length="121" mass="13858">MERIIAEECEETCGGSEQGCEHIKNSLIDGAASEAMAQLFKALGDPTRIKMIYALSQKELCVHDLSYVLDMGQSAVSHQLRYLRNLRIVKRRKVGKTVYYSLEDEHVEQVFLQTYKHISHK</sequence>